<evidence type="ECO:0000313" key="3">
    <source>
        <dbReference type="Proteomes" id="UP000501812"/>
    </source>
</evidence>
<dbReference type="Proteomes" id="UP000501812">
    <property type="component" value="Chromosome"/>
</dbReference>
<reference evidence="2 3" key="1">
    <citation type="submission" date="2020-04" db="EMBL/GenBank/DDBJ databases">
        <title>Luteolibacter sp. G-1-1-1 isolated from soil.</title>
        <authorList>
            <person name="Dahal R.H."/>
        </authorList>
    </citation>
    <scope>NUCLEOTIDE SEQUENCE [LARGE SCALE GENOMIC DNA]</scope>
    <source>
        <strain evidence="2 3">G-1-1-1</strain>
    </source>
</reference>
<name>A0A858RGF5_9BACT</name>
<protein>
    <recommendedName>
        <fullName evidence="4">PEP-CTERM sorting domain-containing protein</fullName>
    </recommendedName>
</protein>
<keyword evidence="1" id="KW-0732">Signal</keyword>
<feature type="signal peptide" evidence="1">
    <location>
        <begin position="1"/>
        <end position="24"/>
    </location>
</feature>
<evidence type="ECO:0000256" key="1">
    <source>
        <dbReference type="SAM" id="SignalP"/>
    </source>
</evidence>
<organism evidence="2 3">
    <name type="scientific">Luteolibacter luteus</name>
    <dbReference type="NCBI Taxonomy" id="2728835"/>
    <lineage>
        <taxon>Bacteria</taxon>
        <taxon>Pseudomonadati</taxon>
        <taxon>Verrucomicrobiota</taxon>
        <taxon>Verrucomicrobiia</taxon>
        <taxon>Verrucomicrobiales</taxon>
        <taxon>Verrucomicrobiaceae</taxon>
        <taxon>Luteolibacter</taxon>
    </lineage>
</organism>
<dbReference type="EMBL" id="CP051774">
    <property type="protein sequence ID" value="QJE96226.1"/>
    <property type="molecule type" value="Genomic_DNA"/>
</dbReference>
<dbReference type="RefSeq" id="WP_169454627.1">
    <property type="nucleotide sequence ID" value="NZ_CP051774.1"/>
</dbReference>
<dbReference type="AlphaFoldDB" id="A0A858RGF5"/>
<accession>A0A858RGF5</accession>
<proteinExistence type="predicted"/>
<evidence type="ECO:0000313" key="2">
    <source>
        <dbReference type="EMBL" id="QJE96226.1"/>
    </source>
</evidence>
<sequence length="265" mass="27550">MTSRFSLSSAVLLAASLMAPCAPAAVLFTDNFTVDANVNDPNYQYNVSGRQGGTLSTLTYTARFPDLGSQEQVGNASTFPGNSNALLLAFGGAVRIDYDFATVPAPIEISFDGIISNGVSGDDTNWISLNIGRLDQTNFVTTGEFGILFRANGGTQYFDHSGSGITGASGTNIGFNAFTDYRVILSDTEGTGSPFGTNGSKVSYYQGGNLLGTIDIGQLSATSGYIGLGATSVGGMDNLRISSVPEPSVAVMAGLVGLLSLRRRR</sequence>
<dbReference type="KEGG" id="luo:HHL09_10675"/>
<evidence type="ECO:0008006" key="4">
    <source>
        <dbReference type="Google" id="ProtNLM"/>
    </source>
</evidence>
<feature type="chain" id="PRO_5032937281" description="PEP-CTERM sorting domain-containing protein" evidence="1">
    <location>
        <begin position="25"/>
        <end position="265"/>
    </location>
</feature>
<keyword evidence="3" id="KW-1185">Reference proteome</keyword>
<gene>
    <name evidence="2" type="ORF">HHL09_10675</name>
</gene>